<keyword evidence="3" id="KW-0645">Protease</keyword>
<feature type="transmembrane region" description="Helical" evidence="1">
    <location>
        <begin position="76"/>
        <end position="99"/>
    </location>
</feature>
<sequence>MEKLIKTTLELLIFFVSWIAISVLVPIPEGISDVWWRFIAELVPFLAIVILTYVFNSFEKDRLSIMYFEKPFKQTLSGILLGLIWFFIPFLLLNSLGYFKIIDKNYINLLGIWIVSAFINTIMQEFLVRGYIYQLLKREYNIMIATIVNTLLFTFMHGGAFEAGPIAVVNVLTMSLLMTIILEYTNSLLMPIILHFIWNSLGGIIFGTVSLADDYPHLYNIKIIGNQLVSGGSFKMEGSIFVCIVNIIMIMIIYYLYKRKNKQTDINKIAPIS</sequence>
<dbReference type="GO" id="GO:0004175">
    <property type="term" value="F:endopeptidase activity"/>
    <property type="evidence" value="ECO:0007669"/>
    <property type="project" value="UniProtKB-ARBA"/>
</dbReference>
<keyword evidence="1" id="KW-0812">Transmembrane</keyword>
<feature type="transmembrane region" description="Helical" evidence="1">
    <location>
        <begin position="7"/>
        <end position="28"/>
    </location>
</feature>
<keyword evidence="1" id="KW-1133">Transmembrane helix</keyword>
<keyword evidence="3" id="KW-0482">Metalloprotease</keyword>
<dbReference type="GO" id="GO:0080120">
    <property type="term" value="P:CAAX-box protein maturation"/>
    <property type="evidence" value="ECO:0007669"/>
    <property type="project" value="UniProtKB-ARBA"/>
</dbReference>
<reference evidence="3 4" key="1">
    <citation type="submission" date="2017-12" db="EMBL/GenBank/DDBJ databases">
        <title>Phylogenetic diversity of female urinary microbiome.</title>
        <authorList>
            <person name="Thomas-White K."/>
            <person name="Wolfe A.J."/>
        </authorList>
    </citation>
    <scope>NUCLEOTIDE SEQUENCE [LARGE SCALE GENOMIC DNA]</scope>
    <source>
        <strain evidence="3 4">UMB0119</strain>
    </source>
</reference>
<dbReference type="PANTHER" id="PTHR39430">
    <property type="entry name" value="MEMBRANE-ASSOCIATED PROTEASE-RELATED"/>
    <property type="match status" value="1"/>
</dbReference>
<keyword evidence="1" id="KW-0472">Membrane</keyword>
<proteinExistence type="predicted"/>
<comment type="caution">
    <text evidence="3">The sequence shown here is derived from an EMBL/GenBank/DDBJ whole genome shotgun (WGS) entry which is preliminary data.</text>
</comment>
<feature type="transmembrane region" description="Helical" evidence="1">
    <location>
        <begin position="140"/>
        <end position="160"/>
    </location>
</feature>
<accession>A0A2I1MAY2</accession>
<protein>
    <submittedName>
        <fullName evidence="3">CPBP family intramembrane metalloprotease</fullName>
    </submittedName>
</protein>
<feature type="domain" description="CAAX prenyl protease 2/Lysostaphin resistance protein A-like" evidence="2">
    <location>
        <begin position="108"/>
        <end position="200"/>
    </location>
</feature>
<feature type="transmembrane region" description="Helical" evidence="1">
    <location>
        <begin position="166"/>
        <end position="185"/>
    </location>
</feature>
<evidence type="ECO:0000256" key="1">
    <source>
        <dbReference type="SAM" id="Phobius"/>
    </source>
</evidence>
<dbReference type="RefSeq" id="WP_101539457.1">
    <property type="nucleotide sequence ID" value="NZ_PKGS01000001.1"/>
</dbReference>
<keyword evidence="3" id="KW-0378">Hydrolase</keyword>
<dbReference type="PANTHER" id="PTHR39430:SF1">
    <property type="entry name" value="PROTEASE"/>
    <property type="match status" value="1"/>
</dbReference>
<dbReference type="InterPro" id="IPR003675">
    <property type="entry name" value="Rce1/LyrA-like_dom"/>
</dbReference>
<name>A0A2I1MAY2_9FIRM</name>
<organism evidence="3 4">
    <name type="scientific">Anaerococcus octavius</name>
    <dbReference type="NCBI Taxonomy" id="54007"/>
    <lineage>
        <taxon>Bacteria</taxon>
        <taxon>Bacillati</taxon>
        <taxon>Bacillota</taxon>
        <taxon>Tissierellia</taxon>
        <taxon>Tissierellales</taxon>
        <taxon>Peptoniphilaceae</taxon>
        <taxon>Anaerococcus</taxon>
    </lineage>
</organism>
<dbReference type="EMBL" id="PKGS01000001">
    <property type="protein sequence ID" value="PKZ17288.1"/>
    <property type="molecule type" value="Genomic_DNA"/>
</dbReference>
<feature type="transmembrane region" description="Helical" evidence="1">
    <location>
        <begin position="105"/>
        <end position="128"/>
    </location>
</feature>
<evidence type="ECO:0000259" key="2">
    <source>
        <dbReference type="Pfam" id="PF02517"/>
    </source>
</evidence>
<dbReference type="Proteomes" id="UP000234335">
    <property type="component" value="Unassembled WGS sequence"/>
</dbReference>
<evidence type="ECO:0000313" key="3">
    <source>
        <dbReference type="EMBL" id="PKZ17288.1"/>
    </source>
</evidence>
<feature type="transmembrane region" description="Helical" evidence="1">
    <location>
        <begin position="34"/>
        <end position="55"/>
    </location>
</feature>
<feature type="transmembrane region" description="Helical" evidence="1">
    <location>
        <begin position="238"/>
        <end position="257"/>
    </location>
</feature>
<gene>
    <name evidence="3" type="ORF">CYJ34_00850</name>
</gene>
<dbReference type="GO" id="GO:0006508">
    <property type="term" value="P:proteolysis"/>
    <property type="evidence" value="ECO:0007669"/>
    <property type="project" value="UniProtKB-KW"/>
</dbReference>
<keyword evidence="4" id="KW-1185">Reference proteome</keyword>
<dbReference type="GO" id="GO:0008237">
    <property type="term" value="F:metallopeptidase activity"/>
    <property type="evidence" value="ECO:0007669"/>
    <property type="project" value="UniProtKB-KW"/>
</dbReference>
<feature type="transmembrane region" description="Helical" evidence="1">
    <location>
        <begin position="192"/>
        <end position="212"/>
    </location>
</feature>
<dbReference type="Pfam" id="PF02517">
    <property type="entry name" value="Rce1-like"/>
    <property type="match status" value="1"/>
</dbReference>
<evidence type="ECO:0000313" key="4">
    <source>
        <dbReference type="Proteomes" id="UP000234335"/>
    </source>
</evidence>
<dbReference type="AlphaFoldDB" id="A0A2I1MAY2"/>